<dbReference type="InterPro" id="IPR046700">
    <property type="entry name" value="DUF6570"/>
</dbReference>
<feature type="non-terminal residue" evidence="2">
    <location>
        <position position="170"/>
    </location>
</feature>
<feature type="domain" description="DUF6570" evidence="1">
    <location>
        <begin position="15"/>
        <end position="143"/>
    </location>
</feature>
<evidence type="ECO:0000313" key="4">
    <source>
        <dbReference type="Proteomes" id="UP001150238"/>
    </source>
</evidence>
<name>A0A9W8ZRG1_9AGAR</name>
<evidence type="ECO:0000313" key="2">
    <source>
        <dbReference type="EMBL" id="KAJ4463679.1"/>
    </source>
</evidence>
<accession>A0A9W8ZRG1</accession>
<organism evidence="2 4">
    <name type="scientific">Lentinula lateritia</name>
    <dbReference type="NCBI Taxonomy" id="40482"/>
    <lineage>
        <taxon>Eukaryota</taxon>
        <taxon>Fungi</taxon>
        <taxon>Dikarya</taxon>
        <taxon>Basidiomycota</taxon>
        <taxon>Agaricomycotina</taxon>
        <taxon>Agaricomycetes</taxon>
        <taxon>Agaricomycetidae</taxon>
        <taxon>Agaricales</taxon>
        <taxon>Marasmiineae</taxon>
        <taxon>Omphalotaceae</taxon>
        <taxon>Lentinula</taxon>
    </lineage>
</organism>
<dbReference type="Proteomes" id="UP001150238">
    <property type="component" value="Unassembled WGS sequence"/>
</dbReference>
<dbReference type="EMBL" id="JANVFS010000049">
    <property type="protein sequence ID" value="KAJ4465620.1"/>
    <property type="molecule type" value="Genomic_DNA"/>
</dbReference>
<dbReference type="EMBL" id="JANVFS010000068">
    <property type="protein sequence ID" value="KAJ4463679.1"/>
    <property type="molecule type" value="Genomic_DNA"/>
</dbReference>
<reference evidence="2" key="1">
    <citation type="submission" date="2022-08" db="EMBL/GenBank/DDBJ databases">
        <authorList>
            <consortium name="DOE Joint Genome Institute"/>
            <person name="Min B."/>
            <person name="Riley R."/>
            <person name="Sierra-Patev S."/>
            <person name="Naranjo-Ortiz M."/>
            <person name="Looney B."/>
            <person name="Konkel Z."/>
            <person name="Slot J.C."/>
            <person name="Sakamoto Y."/>
            <person name="Steenwyk J.L."/>
            <person name="Rokas A."/>
            <person name="Carro J."/>
            <person name="Camarero S."/>
            <person name="Ferreira P."/>
            <person name="Molpeceres G."/>
            <person name="Ruiz-Duenas F.J."/>
            <person name="Serrano A."/>
            <person name="Henrissat B."/>
            <person name="Drula E."/>
            <person name="Hughes K.W."/>
            <person name="Mata J.L."/>
            <person name="Ishikawa N.K."/>
            <person name="Vargas-Isla R."/>
            <person name="Ushijima S."/>
            <person name="Smith C.A."/>
            <person name="Ahrendt S."/>
            <person name="Andreopoulos W."/>
            <person name="He G."/>
            <person name="Labutti K."/>
            <person name="Lipzen A."/>
            <person name="Ng V."/>
            <person name="Sandor L."/>
            <person name="Barry K."/>
            <person name="Martinez A.T."/>
            <person name="Xiao Y."/>
            <person name="Gibbons J.G."/>
            <person name="Terashima K."/>
            <person name="Hibbett D.S."/>
            <person name="Grigoriev I.V."/>
        </authorList>
    </citation>
    <scope>NUCLEOTIDE SEQUENCE</scope>
    <source>
        <strain evidence="2">Sp2 HRB7682 ss15</strain>
    </source>
</reference>
<proteinExistence type="predicted"/>
<gene>
    <name evidence="2" type="ORF">C8J55DRAFT_380606</name>
    <name evidence="3" type="ORF">C8J55DRAFT_404964</name>
</gene>
<protein>
    <recommendedName>
        <fullName evidence="1">DUF6570 domain-containing protein</fullName>
    </recommendedName>
</protein>
<dbReference type="AlphaFoldDB" id="A0A9W8ZRG1"/>
<sequence>IYFCRECYNSLRRVSMPRLALNNYLYRGELIEGIEDITWVEEMACAIYHTSAHVARIYGSSNAGDSLQLHGNVCAHALDICSVAKKLPWSPADLNDLISIVFVSKAKLKHDDLRKLKPYFVRRSVIRMLLSDLCHRNRLYTGLYTVDNSMLELYPDNDLLPGLQERIVYD</sequence>
<feature type="non-terminal residue" evidence="2">
    <location>
        <position position="1"/>
    </location>
</feature>
<evidence type="ECO:0000259" key="1">
    <source>
        <dbReference type="Pfam" id="PF20209"/>
    </source>
</evidence>
<comment type="caution">
    <text evidence="2">The sequence shown here is derived from an EMBL/GenBank/DDBJ whole genome shotgun (WGS) entry which is preliminary data.</text>
</comment>
<dbReference type="Pfam" id="PF20209">
    <property type="entry name" value="DUF6570"/>
    <property type="match status" value="1"/>
</dbReference>
<evidence type="ECO:0000313" key="3">
    <source>
        <dbReference type="EMBL" id="KAJ4465620.1"/>
    </source>
</evidence>
<reference evidence="2" key="2">
    <citation type="journal article" date="2023" name="Proc. Natl. Acad. Sci. U.S.A.">
        <title>A global phylogenomic analysis of the shiitake genus Lentinula.</title>
        <authorList>
            <person name="Sierra-Patev S."/>
            <person name="Min B."/>
            <person name="Naranjo-Ortiz M."/>
            <person name="Looney B."/>
            <person name="Konkel Z."/>
            <person name="Slot J.C."/>
            <person name="Sakamoto Y."/>
            <person name="Steenwyk J.L."/>
            <person name="Rokas A."/>
            <person name="Carro J."/>
            <person name="Camarero S."/>
            <person name="Ferreira P."/>
            <person name="Molpeceres G."/>
            <person name="Ruiz-Duenas F.J."/>
            <person name="Serrano A."/>
            <person name="Henrissat B."/>
            <person name="Drula E."/>
            <person name="Hughes K.W."/>
            <person name="Mata J.L."/>
            <person name="Ishikawa N.K."/>
            <person name="Vargas-Isla R."/>
            <person name="Ushijima S."/>
            <person name="Smith C.A."/>
            <person name="Donoghue J."/>
            <person name="Ahrendt S."/>
            <person name="Andreopoulos W."/>
            <person name="He G."/>
            <person name="LaButti K."/>
            <person name="Lipzen A."/>
            <person name="Ng V."/>
            <person name="Riley R."/>
            <person name="Sandor L."/>
            <person name="Barry K."/>
            <person name="Martinez A.T."/>
            <person name="Xiao Y."/>
            <person name="Gibbons J.G."/>
            <person name="Terashima K."/>
            <person name="Grigoriev I.V."/>
            <person name="Hibbett D."/>
        </authorList>
    </citation>
    <scope>NUCLEOTIDE SEQUENCE</scope>
    <source>
        <strain evidence="2">Sp2 HRB7682 ss15</strain>
    </source>
</reference>